<dbReference type="InterPro" id="IPR016181">
    <property type="entry name" value="Acyl_CoA_acyltransferase"/>
</dbReference>
<dbReference type="RefSeq" id="WP_377942332.1">
    <property type="nucleotide sequence ID" value="NZ_JBHUCX010000020.1"/>
</dbReference>
<dbReference type="Proteomes" id="UP001597079">
    <property type="component" value="Unassembled WGS sequence"/>
</dbReference>
<name>A0ABW4JGA6_9BACL</name>
<dbReference type="GO" id="GO:0016746">
    <property type="term" value="F:acyltransferase activity"/>
    <property type="evidence" value="ECO:0007669"/>
    <property type="project" value="UniProtKB-KW"/>
</dbReference>
<reference evidence="5" key="1">
    <citation type="journal article" date="2019" name="Int. J. Syst. Evol. Microbiol.">
        <title>The Global Catalogue of Microorganisms (GCM) 10K type strain sequencing project: providing services to taxonomists for standard genome sequencing and annotation.</title>
        <authorList>
            <consortium name="The Broad Institute Genomics Platform"/>
            <consortium name="The Broad Institute Genome Sequencing Center for Infectious Disease"/>
            <person name="Wu L."/>
            <person name="Ma J."/>
        </authorList>
    </citation>
    <scope>NUCLEOTIDE SEQUENCE [LARGE SCALE GENOMIC DNA]</scope>
    <source>
        <strain evidence="5">CGMCC 1.12286</strain>
    </source>
</reference>
<dbReference type="PANTHER" id="PTHR43072:SF23">
    <property type="entry name" value="UPF0039 PROTEIN C11D3.02C"/>
    <property type="match status" value="1"/>
</dbReference>
<organism evidence="4 5">
    <name type="scientific">Alicyclobacillus fodiniaquatilis</name>
    <dbReference type="NCBI Taxonomy" id="1661150"/>
    <lineage>
        <taxon>Bacteria</taxon>
        <taxon>Bacillati</taxon>
        <taxon>Bacillota</taxon>
        <taxon>Bacilli</taxon>
        <taxon>Bacillales</taxon>
        <taxon>Alicyclobacillaceae</taxon>
        <taxon>Alicyclobacillus</taxon>
    </lineage>
</organism>
<feature type="domain" description="N-acetyltransferase" evidence="3">
    <location>
        <begin position="2"/>
        <end position="163"/>
    </location>
</feature>
<sequence length="165" mass="18919">MINIRDAQITDLPDLLRIYNQAILTTTATFDIEVQTLAARTEWFHHYGGQYPLIVAEENGEIRGYASLSRFREKEAYARTVESSVYIDEQAHGRGIGKALMQELLQRAVALHHHVVIASITSGNETSVRLHTKLGFEFVGRLKEVGYKFDKWQDVDYYQIFLPNC</sequence>
<keyword evidence="5" id="KW-1185">Reference proteome</keyword>
<dbReference type="Pfam" id="PF13420">
    <property type="entry name" value="Acetyltransf_4"/>
    <property type="match status" value="1"/>
</dbReference>
<evidence type="ECO:0000313" key="4">
    <source>
        <dbReference type="EMBL" id="MFD1674465.1"/>
    </source>
</evidence>
<comment type="caution">
    <text evidence="4">The sequence shown here is derived from an EMBL/GenBank/DDBJ whole genome shotgun (WGS) entry which is preliminary data.</text>
</comment>
<accession>A0ABW4JGA6</accession>
<keyword evidence="1 4" id="KW-0808">Transferase</keyword>
<evidence type="ECO:0000256" key="1">
    <source>
        <dbReference type="ARBA" id="ARBA00022679"/>
    </source>
</evidence>
<proteinExistence type="predicted"/>
<dbReference type="CDD" id="cd04301">
    <property type="entry name" value="NAT_SF"/>
    <property type="match status" value="1"/>
</dbReference>
<dbReference type="Gene3D" id="3.40.630.30">
    <property type="match status" value="1"/>
</dbReference>
<dbReference type="EMBL" id="JBHUCX010000020">
    <property type="protein sequence ID" value="MFD1674465.1"/>
    <property type="molecule type" value="Genomic_DNA"/>
</dbReference>
<dbReference type="PROSITE" id="PS51186">
    <property type="entry name" value="GNAT"/>
    <property type="match status" value="1"/>
</dbReference>
<evidence type="ECO:0000313" key="5">
    <source>
        <dbReference type="Proteomes" id="UP001597079"/>
    </source>
</evidence>
<dbReference type="PANTHER" id="PTHR43072">
    <property type="entry name" value="N-ACETYLTRANSFERASE"/>
    <property type="match status" value="1"/>
</dbReference>
<keyword evidence="2 4" id="KW-0012">Acyltransferase</keyword>
<dbReference type="EC" id="2.3.-.-" evidence="4"/>
<evidence type="ECO:0000256" key="2">
    <source>
        <dbReference type="ARBA" id="ARBA00023315"/>
    </source>
</evidence>
<dbReference type="SUPFAM" id="SSF55729">
    <property type="entry name" value="Acyl-CoA N-acyltransferases (Nat)"/>
    <property type="match status" value="1"/>
</dbReference>
<gene>
    <name evidence="4" type="ORF">ACFSB2_07060</name>
</gene>
<dbReference type="InterPro" id="IPR000182">
    <property type="entry name" value="GNAT_dom"/>
</dbReference>
<protein>
    <submittedName>
        <fullName evidence="4">GNAT family N-acetyltransferase</fullName>
        <ecNumber evidence="4">2.3.-.-</ecNumber>
    </submittedName>
</protein>
<evidence type="ECO:0000259" key="3">
    <source>
        <dbReference type="PROSITE" id="PS51186"/>
    </source>
</evidence>